<protein>
    <submittedName>
        <fullName evidence="6">UbiA prenyltransferase family protein</fullName>
    </submittedName>
</protein>
<dbReference type="InterPro" id="IPR000537">
    <property type="entry name" value="UbiA_prenyltransferase"/>
</dbReference>
<evidence type="ECO:0000313" key="7">
    <source>
        <dbReference type="Proteomes" id="UP001176021"/>
    </source>
</evidence>
<evidence type="ECO:0000256" key="3">
    <source>
        <dbReference type="ARBA" id="ARBA00022989"/>
    </source>
</evidence>
<dbReference type="RefSeq" id="WP_302049928.1">
    <property type="nucleotide sequence ID" value="NZ_JAMJEV010000023.1"/>
</dbReference>
<comment type="caution">
    <text evidence="6">The sequence shown here is derived from an EMBL/GenBank/DDBJ whole genome shotgun (WGS) entry which is preliminary data.</text>
</comment>
<evidence type="ECO:0000256" key="2">
    <source>
        <dbReference type="ARBA" id="ARBA00022692"/>
    </source>
</evidence>
<keyword evidence="4 5" id="KW-0472">Membrane</keyword>
<dbReference type="CDD" id="cd13963">
    <property type="entry name" value="PT_UbiA_2"/>
    <property type="match status" value="1"/>
</dbReference>
<proteinExistence type="predicted"/>
<evidence type="ECO:0000256" key="4">
    <source>
        <dbReference type="ARBA" id="ARBA00023136"/>
    </source>
</evidence>
<dbReference type="Proteomes" id="UP001176021">
    <property type="component" value="Unassembled WGS sequence"/>
</dbReference>
<feature type="transmembrane region" description="Helical" evidence="5">
    <location>
        <begin position="85"/>
        <end position="107"/>
    </location>
</feature>
<evidence type="ECO:0000256" key="5">
    <source>
        <dbReference type="SAM" id="Phobius"/>
    </source>
</evidence>
<reference evidence="6" key="1">
    <citation type="submission" date="2022-05" db="EMBL/GenBank/DDBJ databases">
        <title>Expanded diversity of anoxic marine methylotrophy in a Black Sea sulfate reducing microorganism.</title>
        <authorList>
            <person name="Fischer P.Q."/>
            <person name="Stams A.J.M."/>
            <person name="Villanueva L."/>
            <person name="Sousa D.Z."/>
        </authorList>
    </citation>
    <scope>NUCLEOTIDE SEQUENCE</scope>
    <source>
        <strain evidence="6">P130</strain>
    </source>
</reference>
<feature type="transmembrane region" description="Helical" evidence="5">
    <location>
        <begin position="138"/>
        <end position="157"/>
    </location>
</feature>
<comment type="subcellular location">
    <subcellularLocation>
        <location evidence="1">Membrane</location>
        <topology evidence="1">Multi-pass membrane protein</topology>
    </subcellularLocation>
</comment>
<name>A0ABT8QVD1_9FIRM</name>
<feature type="transmembrane region" description="Helical" evidence="5">
    <location>
        <begin position="47"/>
        <end position="64"/>
    </location>
</feature>
<evidence type="ECO:0000256" key="1">
    <source>
        <dbReference type="ARBA" id="ARBA00004141"/>
    </source>
</evidence>
<feature type="transmembrane region" description="Helical" evidence="5">
    <location>
        <begin position="210"/>
        <end position="232"/>
    </location>
</feature>
<feature type="transmembrane region" description="Helical" evidence="5">
    <location>
        <begin position="113"/>
        <end position="131"/>
    </location>
</feature>
<organism evidence="6 7">
    <name type="scientific">Desulfosporosinus nitroreducens</name>
    <dbReference type="NCBI Taxonomy" id="2018668"/>
    <lineage>
        <taxon>Bacteria</taxon>
        <taxon>Bacillati</taxon>
        <taxon>Bacillota</taxon>
        <taxon>Clostridia</taxon>
        <taxon>Eubacteriales</taxon>
        <taxon>Desulfitobacteriaceae</taxon>
        <taxon>Desulfosporosinus</taxon>
    </lineage>
</organism>
<evidence type="ECO:0000313" key="6">
    <source>
        <dbReference type="EMBL" id="MDO0825307.1"/>
    </source>
</evidence>
<gene>
    <name evidence="6" type="ORF">M8H41_20990</name>
</gene>
<keyword evidence="7" id="KW-1185">Reference proteome</keyword>
<feature type="transmembrane region" description="Helical" evidence="5">
    <location>
        <begin position="274"/>
        <end position="294"/>
    </location>
</feature>
<keyword evidence="3 5" id="KW-1133">Transmembrane helix</keyword>
<dbReference type="EMBL" id="JAMJEV010000023">
    <property type="protein sequence ID" value="MDO0825307.1"/>
    <property type="molecule type" value="Genomic_DNA"/>
</dbReference>
<dbReference type="InterPro" id="IPR044878">
    <property type="entry name" value="UbiA_sf"/>
</dbReference>
<sequence>MIKIKTKMILKAMRVHHYLKNFLIFLPLLFSGNLFQAEMLLNTMVGFIAFSLAASTIYIINDIRDVESDRLHEIKSKRPIASGAVSIRSAKVLALILVIMSLFLNYLAFGTRALAWIIILTYIFLNMMYSLGLKNIPLLDISILVSGFLLRVIYGSAISSVIISNWLYLTVISLSFYLALGKRRNEIKKHGNIRQVSQFYSQNFLDRNMYVCLGLTITFYALWCVDPVTMAMHSTNNMIWTVMLVLIICMKYSLQVEGDSQGDPVDVFLGDKALIGLAISYALIMFIIIYYPSLNLLAATIFLM</sequence>
<accession>A0ABT8QVD1</accession>
<dbReference type="Pfam" id="PF01040">
    <property type="entry name" value="UbiA"/>
    <property type="match status" value="1"/>
</dbReference>
<dbReference type="Gene3D" id="1.10.357.140">
    <property type="entry name" value="UbiA prenyltransferase"/>
    <property type="match status" value="1"/>
</dbReference>
<keyword evidence="2 5" id="KW-0812">Transmembrane</keyword>
<feature type="transmembrane region" description="Helical" evidence="5">
    <location>
        <begin position="163"/>
        <end position="180"/>
    </location>
</feature>